<dbReference type="Gene3D" id="1.10.150.80">
    <property type="entry name" value="HRDC domain"/>
    <property type="match status" value="1"/>
</dbReference>
<evidence type="ECO:0000256" key="2">
    <source>
        <dbReference type="ARBA" id="ARBA00022552"/>
    </source>
</evidence>
<feature type="compositionally biased region" description="Polar residues" evidence="9">
    <location>
        <begin position="759"/>
        <end position="770"/>
    </location>
</feature>
<keyword evidence="5" id="KW-0271">Exosome</keyword>
<keyword evidence="7" id="KW-0539">Nucleus</keyword>
<sequence>MSKLKLVPPTISPHLESTSTSIAPGPSKPDEKSSNIKQPSPQEAFSEYLRHVTSTLDRLTTLAAALPPKSDLAFHKTMDPAFGKAMDAGSLQVLEMAEKLLGVISATQGGKGKSKRSTLEDEEHVTDEYRRAVGGVVDGLLEDADGQLDELRGEKKAVAIQVTEAPPQGSSSNSQRKRPGYLPAHIRDAQIPKPQLQFDPPIDNTNSPSSWQHSLSTKLHSIVPLSYLPPLDIDYTPEEEVDPTLAELRKAREIKLRTHPYYHETRNLVYSQSLFNRSEPIIPKPMNETPYSFIDTPEQLEEMVTHLKSVTEIAVDLEYHSTHSFAGFTCLIQISTRERDYIVDAIKLRSELRRDKLGGVMVDPSIVKVFHGSQSDIPWLQQDFSIFVVGLFDTFHATLVLDFPAHSLASLLKLYCNFDADKRYQLADWRIRPLPEEMEMYARADTHFLLYIYDKLRNALLDKSVTLLPVPVGDKESNTSDTAENGTVEEGHLAHSAMKETLERSAQTSLIMYQPNYYDEKTGRGSGGWREACSRWLPSSRDTEAGAVFKALHSWRDSLARNEDESPVWVLPNDKLVALSKQRPSTLFVVQKIIGNYSPLALRHAADILSIIARTKATFTLARNPSAISLPPPNPESLSSVDSSAQTLPKPPINGDSDISPEAVADVSTALPEKLAKTSTWDDLWSVFTPTSKKQAHSELFGNFFTSSRPVPTVAQAQSKVLSTMFGSTLGQKPARAFSPGFAEVLEQIRAEMVPPIPSTSTSEDTQQVPSRAEKQNKLIPETVPFVPSTKRTTISTSSSTVVVATNPGPSTEGASATKTKEEGAKITTKTVTKEDWEDAVVSVKKSRKRTREPSSGSTVGTPILQKTVTSSSAPSVEKEQKGKKVKFEVPEYDYASQPDPLSNPQSLQGPKADKDKKGKGKKEKNKGTGSVIEIPRFGNQPKDMSQPKVGNKSKTF</sequence>
<dbReference type="Pfam" id="PF01612">
    <property type="entry name" value="DNA_pol_A_exo1"/>
    <property type="match status" value="1"/>
</dbReference>
<dbReference type="InterPro" id="IPR002562">
    <property type="entry name" value="3'-5'_exonuclease_dom"/>
</dbReference>
<dbReference type="InterPro" id="IPR036397">
    <property type="entry name" value="RNaseH_sf"/>
</dbReference>
<dbReference type="OrthoDB" id="2250022at2759"/>
<evidence type="ECO:0000256" key="6">
    <source>
        <dbReference type="ARBA" id="ARBA00022839"/>
    </source>
</evidence>
<evidence type="ECO:0000256" key="4">
    <source>
        <dbReference type="ARBA" id="ARBA00022801"/>
    </source>
</evidence>
<feature type="region of interest" description="Disordered" evidence="9">
    <location>
        <begin position="756"/>
        <end position="775"/>
    </location>
</feature>
<organism evidence="11 12">
    <name type="scientific">Tremella mesenterica</name>
    <name type="common">Jelly fungus</name>
    <dbReference type="NCBI Taxonomy" id="5217"/>
    <lineage>
        <taxon>Eukaryota</taxon>
        <taxon>Fungi</taxon>
        <taxon>Dikarya</taxon>
        <taxon>Basidiomycota</taxon>
        <taxon>Agaricomycotina</taxon>
        <taxon>Tremellomycetes</taxon>
        <taxon>Tremellales</taxon>
        <taxon>Tremellaceae</taxon>
        <taxon>Tremella</taxon>
    </lineage>
</organism>
<dbReference type="Gene3D" id="3.30.420.10">
    <property type="entry name" value="Ribonuclease H-like superfamily/Ribonuclease H"/>
    <property type="match status" value="1"/>
</dbReference>
<evidence type="ECO:0000313" key="11">
    <source>
        <dbReference type="EMBL" id="RXK42514.1"/>
    </source>
</evidence>
<comment type="caution">
    <text evidence="11">The sequence shown here is derived from an EMBL/GenBank/DDBJ whole genome shotgun (WGS) entry which is preliminary data.</text>
</comment>
<dbReference type="SUPFAM" id="SSF53098">
    <property type="entry name" value="Ribonuclease H-like"/>
    <property type="match status" value="1"/>
</dbReference>
<dbReference type="SMART" id="SM00474">
    <property type="entry name" value="35EXOc"/>
    <property type="match status" value="1"/>
</dbReference>
<dbReference type="EMBL" id="SDIL01000001">
    <property type="protein sequence ID" value="RXK42514.1"/>
    <property type="molecule type" value="Genomic_DNA"/>
</dbReference>
<evidence type="ECO:0000256" key="5">
    <source>
        <dbReference type="ARBA" id="ARBA00022835"/>
    </source>
</evidence>
<dbReference type="GO" id="GO:0071036">
    <property type="term" value="P:nuclear polyadenylation-dependent snoRNA catabolic process"/>
    <property type="evidence" value="ECO:0007669"/>
    <property type="project" value="TreeGrafter"/>
</dbReference>
<feature type="compositionally biased region" description="Polar residues" evidence="9">
    <location>
        <begin position="854"/>
        <end position="875"/>
    </location>
</feature>
<comment type="similarity">
    <text evidence="8">Belongs to the exosome component 10/RRP6 family.</text>
</comment>
<dbReference type="InterPro" id="IPR049559">
    <property type="entry name" value="Rrp6p-like_exo"/>
</dbReference>
<dbReference type="GO" id="GO:0071051">
    <property type="term" value="P:poly(A)-dependent snoRNA 3'-end processing"/>
    <property type="evidence" value="ECO:0007669"/>
    <property type="project" value="TreeGrafter"/>
</dbReference>
<dbReference type="InterPro" id="IPR012588">
    <property type="entry name" value="Exosome-assoc_fac_Rrp6_N"/>
</dbReference>
<dbReference type="GO" id="GO:0000467">
    <property type="term" value="P:exonucleolytic trimming to generate mature 3'-end of 5.8S rRNA from tricistronic rRNA transcript (SSU-rRNA, 5.8S rRNA, LSU-rRNA)"/>
    <property type="evidence" value="ECO:0007669"/>
    <property type="project" value="InterPro"/>
</dbReference>
<evidence type="ECO:0000256" key="8">
    <source>
        <dbReference type="ARBA" id="ARBA00043957"/>
    </source>
</evidence>
<evidence type="ECO:0000256" key="7">
    <source>
        <dbReference type="ARBA" id="ARBA00023242"/>
    </source>
</evidence>
<dbReference type="Pfam" id="PF08066">
    <property type="entry name" value="PMC2NT"/>
    <property type="match status" value="1"/>
</dbReference>
<dbReference type="InterPro" id="IPR010997">
    <property type="entry name" value="HRDC-like_sf"/>
</dbReference>
<evidence type="ECO:0000256" key="1">
    <source>
        <dbReference type="ARBA" id="ARBA00004123"/>
    </source>
</evidence>
<feature type="compositionally biased region" description="Polar residues" evidence="9">
    <location>
        <begin position="808"/>
        <end position="818"/>
    </location>
</feature>
<dbReference type="InterPro" id="IPR044876">
    <property type="entry name" value="HRDC_dom_sf"/>
</dbReference>
<dbReference type="GO" id="GO:0000175">
    <property type="term" value="F:3'-5'-RNA exonuclease activity"/>
    <property type="evidence" value="ECO:0007669"/>
    <property type="project" value="InterPro"/>
</dbReference>
<protein>
    <recommendedName>
        <fullName evidence="10">HRDC domain-containing protein</fullName>
    </recommendedName>
</protein>
<dbReference type="STRING" id="5217.A0A4Q1BWG3"/>
<feature type="compositionally biased region" description="Low complexity" evidence="9">
    <location>
        <begin position="790"/>
        <end position="806"/>
    </location>
</feature>
<reference evidence="11 12" key="1">
    <citation type="submission" date="2016-06" db="EMBL/GenBank/DDBJ databases">
        <title>Evolution of pathogenesis and genome organization in the Tremellales.</title>
        <authorList>
            <person name="Cuomo C."/>
            <person name="Litvintseva A."/>
            <person name="Heitman J."/>
            <person name="Chen Y."/>
            <person name="Sun S."/>
            <person name="Springer D."/>
            <person name="Dromer F."/>
            <person name="Young S."/>
            <person name="Zeng Q."/>
            <person name="Chapman S."/>
            <person name="Gujja S."/>
            <person name="Saif S."/>
            <person name="Birren B."/>
        </authorList>
    </citation>
    <scope>NUCLEOTIDE SEQUENCE [LARGE SCALE GENOMIC DNA]</scope>
    <source>
        <strain evidence="11 12">ATCC 28783</strain>
    </source>
</reference>
<dbReference type="Pfam" id="PF00570">
    <property type="entry name" value="HRDC"/>
    <property type="match status" value="1"/>
</dbReference>
<name>A0A4Q1BWG3_TREME</name>
<dbReference type="AlphaFoldDB" id="A0A4Q1BWG3"/>
<evidence type="ECO:0000256" key="9">
    <source>
        <dbReference type="SAM" id="MobiDB-lite"/>
    </source>
</evidence>
<dbReference type="GO" id="GO:0071039">
    <property type="term" value="P:nuclear polyadenylation-dependent CUT catabolic process"/>
    <property type="evidence" value="ECO:0007669"/>
    <property type="project" value="TreeGrafter"/>
</dbReference>
<dbReference type="GO" id="GO:0071040">
    <property type="term" value="P:nuclear polyadenylation-dependent antisense transcript catabolic process"/>
    <property type="evidence" value="ECO:0007669"/>
    <property type="project" value="TreeGrafter"/>
</dbReference>
<dbReference type="PROSITE" id="PS50967">
    <property type="entry name" value="HRDC"/>
    <property type="match status" value="1"/>
</dbReference>
<keyword evidence="6" id="KW-0269">Exonuclease</keyword>
<dbReference type="InterPro" id="IPR002121">
    <property type="entry name" value="HRDC_dom"/>
</dbReference>
<dbReference type="Proteomes" id="UP000289152">
    <property type="component" value="Unassembled WGS sequence"/>
</dbReference>
<feature type="domain" description="HRDC" evidence="10">
    <location>
        <begin position="542"/>
        <end position="622"/>
    </location>
</feature>
<comment type="subcellular location">
    <subcellularLocation>
        <location evidence="1">Nucleus</location>
    </subcellularLocation>
</comment>
<evidence type="ECO:0000313" key="12">
    <source>
        <dbReference type="Proteomes" id="UP000289152"/>
    </source>
</evidence>
<feature type="compositionally biased region" description="Polar residues" evidence="9">
    <location>
        <begin position="900"/>
        <end position="909"/>
    </location>
</feature>
<feature type="compositionally biased region" description="Basic and acidic residues" evidence="9">
    <location>
        <begin position="877"/>
        <end position="890"/>
    </location>
</feature>
<dbReference type="PANTHER" id="PTHR12124:SF47">
    <property type="entry name" value="EXOSOME COMPONENT 10"/>
    <property type="match status" value="1"/>
</dbReference>
<dbReference type="InParanoid" id="A0A4Q1BWG3"/>
<gene>
    <name evidence="11" type="ORF">M231_00068</name>
</gene>
<keyword evidence="12" id="KW-1185">Reference proteome</keyword>
<dbReference type="SUPFAM" id="SSF47819">
    <property type="entry name" value="HRDC-like"/>
    <property type="match status" value="1"/>
</dbReference>
<dbReference type="GO" id="GO:0000166">
    <property type="term" value="F:nucleotide binding"/>
    <property type="evidence" value="ECO:0007669"/>
    <property type="project" value="InterPro"/>
</dbReference>
<dbReference type="GO" id="GO:0071038">
    <property type="term" value="P:TRAMP-dependent tRNA surveillance pathway"/>
    <property type="evidence" value="ECO:0007669"/>
    <property type="project" value="TreeGrafter"/>
</dbReference>
<feature type="region of interest" description="Disordered" evidence="9">
    <location>
        <begin position="1"/>
        <end position="43"/>
    </location>
</feature>
<dbReference type="GO" id="GO:0003727">
    <property type="term" value="F:single-stranded RNA binding"/>
    <property type="evidence" value="ECO:0007669"/>
    <property type="project" value="TreeGrafter"/>
</dbReference>
<dbReference type="InterPro" id="IPR045092">
    <property type="entry name" value="Rrp6-like"/>
</dbReference>
<keyword evidence="2" id="KW-0698">rRNA processing</keyword>
<dbReference type="GO" id="GO:0071044">
    <property type="term" value="P:histone mRNA catabolic process"/>
    <property type="evidence" value="ECO:0007669"/>
    <property type="project" value="TreeGrafter"/>
</dbReference>
<evidence type="ECO:0000256" key="3">
    <source>
        <dbReference type="ARBA" id="ARBA00022722"/>
    </source>
</evidence>
<dbReference type="GO" id="GO:0071035">
    <property type="term" value="P:nuclear polyadenylation-dependent rRNA catabolic process"/>
    <property type="evidence" value="ECO:0007669"/>
    <property type="project" value="TreeGrafter"/>
</dbReference>
<dbReference type="GO" id="GO:0005730">
    <property type="term" value="C:nucleolus"/>
    <property type="evidence" value="ECO:0007669"/>
    <property type="project" value="TreeGrafter"/>
</dbReference>
<dbReference type="GO" id="GO:0071037">
    <property type="term" value="P:nuclear polyadenylation-dependent snRNA catabolic process"/>
    <property type="evidence" value="ECO:0007669"/>
    <property type="project" value="TreeGrafter"/>
</dbReference>
<keyword evidence="3" id="KW-0540">Nuclease</keyword>
<dbReference type="InterPro" id="IPR012337">
    <property type="entry name" value="RNaseH-like_sf"/>
</dbReference>
<dbReference type="GO" id="GO:0000176">
    <property type="term" value="C:nuclear exosome (RNase complex)"/>
    <property type="evidence" value="ECO:0007669"/>
    <property type="project" value="InterPro"/>
</dbReference>
<dbReference type="CDD" id="cd06147">
    <property type="entry name" value="Rrp6p_like_exo"/>
    <property type="match status" value="1"/>
</dbReference>
<evidence type="ECO:0000259" key="10">
    <source>
        <dbReference type="PROSITE" id="PS50967"/>
    </source>
</evidence>
<accession>A0A4Q1BWG3</accession>
<keyword evidence="4" id="KW-0378">Hydrolase</keyword>
<proteinExistence type="inferred from homology"/>
<feature type="region of interest" description="Disordered" evidence="9">
    <location>
        <begin position="790"/>
        <end position="957"/>
    </location>
</feature>
<dbReference type="PANTHER" id="PTHR12124">
    <property type="entry name" value="POLYMYOSITIS/SCLERODERMA AUTOANTIGEN-RELATED"/>
    <property type="match status" value="1"/>
</dbReference>
<dbReference type="VEuPathDB" id="FungiDB:TREMEDRAFT_70822"/>
<dbReference type="SMART" id="SM00341">
    <property type="entry name" value="HRDC"/>
    <property type="match status" value="1"/>
</dbReference>
<feature type="region of interest" description="Disordered" evidence="9">
    <location>
        <begin position="625"/>
        <end position="658"/>
    </location>
</feature>
<dbReference type="FunCoup" id="A0A4Q1BWG3">
    <property type="interactions" value="700"/>
</dbReference>